<reference evidence="2 3" key="1">
    <citation type="submission" date="2023-07" db="EMBL/GenBank/DDBJ databases">
        <title>Genomic Encyclopedia of Type Strains, Phase IV (KMG-IV): sequencing the most valuable type-strain genomes for metagenomic binning, comparative biology and taxonomic classification.</title>
        <authorList>
            <person name="Goeker M."/>
        </authorList>
    </citation>
    <scope>NUCLEOTIDE SEQUENCE [LARGE SCALE GENOMIC DNA]</scope>
    <source>
        <strain evidence="2 3">DSM 29005</strain>
    </source>
</reference>
<sequence>MLNNDEEYRDFSNVETGRDFLTAEEFPDGPFGSPIRKNEKVENKSTPWQEGQQYYSNFAYENRTLHEDLQRQFPHSHPTHDDKSKKTDKRYEDS</sequence>
<feature type="region of interest" description="Disordered" evidence="1">
    <location>
        <begin position="1"/>
        <end position="50"/>
    </location>
</feature>
<feature type="compositionally biased region" description="Basic and acidic residues" evidence="1">
    <location>
        <begin position="78"/>
        <end position="94"/>
    </location>
</feature>
<dbReference type="Proteomes" id="UP001234495">
    <property type="component" value="Unassembled WGS sequence"/>
</dbReference>
<protein>
    <recommendedName>
        <fullName evidence="4">Cytosolic protein</fullName>
    </recommendedName>
</protein>
<evidence type="ECO:0000313" key="2">
    <source>
        <dbReference type="EMBL" id="MDQ0229298.1"/>
    </source>
</evidence>
<gene>
    <name evidence="2" type="ORF">J2S19_000549</name>
</gene>
<comment type="caution">
    <text evidence="2">The sequence shown here is derived from an EMBL/GenBank/DDBJ whole genome shotgun (WGS) entry which is preliminary data.</text>
</comment>
<dbReference type="RefSeq" id="WP_307336784.1">
    <property type="nucleotide sequence ID" value="NZ_JAUSUD010000002.1"/>
</dbReference>
<feature type="compositionally biased region" description="Basic and acidic residues" evidence="1">
    <location>
        <begin position="9"/>
        <end position="18"/>
    </location>
</feature>
<feature type="region of interest" description="Disordered" evidence="1">
    <location>
        <begin position="63"/>
        <end position="94"/>
    </location>
</feature>
<proteinExistence type="predicted"/>
<organism evidence="2 3">
    <name type="scientific">Metabacillus malikii</name>
    <dbReference type="NCBI Taxonomy" id="1504265"/>
    <lineage>
        <taxon>Bacteria</taxon>
        <taxon>Bacillati</taxon>
        <taxon>Bacillota</taxon>
        <taxon>Bacilli</taxon>
        <taxon>Bacillales</taxon>
        <taxon>Bacillaceae</taxon>
        <taxon>Metabacillus</taxon>
    </lineage>
</organism>
<evidence type="ECO:0008006" key="4">
    <source>
        <dbReference type="Google" id="ProtNLM"/>
    </source>
</evidence>
<keyword evidence="3" id="KW-1185">Reference proteome</keyword>
<dbReference type="EMBL" id="JAUSUD010000002">
    <property type="protein sequence ID" value="MDQ0229298.1"/>
    <property type="molecule type" value="Genomic_DNA"/>
</dbReference>
<accession>A0ABT9ZAN0</accession>
<name>A0ABT9ZAN0_9BACI</name>
<evidence type="ECO:0000313" key="3">
    <source>
        <dbReference type="Proteomes" id="UP001234495"/>
    </source>
</evidence>
<evidence type="ECO:0000256" key="1">
    <source>
        <dbReference type="SAM" id="MobiDB-lite"/>
    </source>
</evidence>